<accession>A0AC59ZW60</accession>
<name>A0AC59ZW60_RANTA</name>
<organism evidence="1 2">
    <name type="scientific">Rangifer tarandus platyrhynchus</name>
    <name type="common">Svalbard reindeer</name>
    <dbReference type="NCBI Taxonomy" id="3082113"/>
    <lineage>
        <taxon>Eukaryota</taxon>
        <taxon>Metazoa</taxon>
        <taxon>Chordata</taxon>
        <taxon>Craniata</taxon>
        <taxon>Vertebrata</taxon>
        <taxon>Euteleostomi</taxon>
        <taxon>Mammalia</taxon>
        <taxon>Eutheria</taxon>
        <taxon>Laurasiatheria</taxon>
        <taxon>Artiodactyla</taxon>
        <taxon>Ruminantia</taxon>
        <taxon>Pecora</taxon>
        <taxon>Cervidae</taxon>
        <taxon>Odocoileinae</taxon>
        <taxon>Rangifer</taxon>
    </lineage>
</organism>
<evidence type="ECO:0000313" key="2">
    <source>
        <dbReference type="Proteomes" id="UP001162501"/>
    </source>
</evidence>
<proteinExistence type="predicted"/>
<dbReference type="Proteomes" id="UP001162501">
    <property type="component" value="Chromosome 4"/>
</dbReference>
<reference evidence="1" key="2">
    <citation type="submission" date="2025-03" db="EMBL/GenBank/DDBJ databases">
        <authorList>
            <consortium name="ELIXIR-Norway"/>
            <consortium name="Elixir Norway"/>
        </authorList>
    </citation>
    <scope>NUCLEOTIDE SEQUENCE</scope>
</reference>
<reference evidence="1" key="1">
    <citation type="submission" date="2023-05" db="EMBL/GenBank/DDBJ databases">
        <authorList>
            <consortium name="ELIXIR-Norway"/>
        </authorList>
    </citation>
    <scope>NUCLEOTIDE SEQUENCE</scope>
</reference>
<dbReference type="EMBL" id="OX596088">
    <property type="protein sequence ID" value="CAN0517148.1"/>
    <property type="molecule type" value="Genomic_DNA"/>
</dbReference>
<gene>
    <name evidence="1" type="ORF">MRATA1EN22A_LOCUS23600</name>
</gene>
<evidence type="ECO:0000313" key="1">
    <source>
        <dbReference type="EMBL" id="CAN0517148.1"/>
    </source>
</evidence>
<protein>
    <submittedName>
        <fullName evidence="1">Uncharacterized protein</fullName>
    </submittedName>
</protein>
<sequence>MISPSRGGSPGDARLKSGVLGTRGSSMIQGWSWGAGSSPTAYAQGSGNPPFAPAESGPPQAGLMSAGPPASPAPPPTLGALGGVGGLSPEQAEETG</sequence>